<protein>
    <submittedName>
        <fullName evidence="6">Putative HTH-type transcriptional repressor ExuR</fullName>
    </submittedName>
</protein>
<keyword evidence="2" id="KW-0805">Transcription regulation</keyword>
<accession>A0A162RH50</accession>
<dbReference type="Pfam" id="PF00356">
    <property type="entry name" value="LacI"/>
    <property type="match status" value="1"/>
</dbReference>
<dbReference type="Gene3D" id="3.40.50.2300">
    <property type="match status" value="2"/>
</dbReference>
<keyword evidence="1" id="KW-0678">Repressor</keyword>
<dbReference type="SUPFAM" id="SSF47413">
    <property type="entry name" value="lambda repressor-like DNA-binding domains"/>
    <property type="match status" value="1"/>
</dbReference>
<dbReference type="Proteomes" id="UP000076603">
    <property type="component" value="Unassembled WGS sequence"/>
</dbReference>
<keyword evidence="7" id="KW-1185">Reference proteome</keyword>
<dbReference type="Gene3D" id="1.10.260.40">
    <property type="entry name" value="lambda repressor-like DNA-binding domains"/>
    <property type="match status" value="1"/>
</dbReference>
<reference evidence="6 7" key="1">
    <citation type="submission" date="2016-04" db="EMBL/GenBank/DDBJ databases">
        <title>Genome sequence of Clostridium magnum DSM 2767.</title>
        <authorList>
            <person name="Poehlein A."/>
            <person name="Uhlig R."/>
            <person name="Fischer R."/>
            <person name="Bahl H."/>
            <person name="Daniel R."/>
        </authorList>
    </citation>
    <scope>NUCLEOTIDE SEQUENCE [LARGE SCALE GENOMIC DNA]</scope>
    <source>
        <strain evidence="6 7">DSM 2767</strain>
    </source>
</reference>
<sequence length="333" mass="37186">MSVTIKDIAKLANVSHTTVSRALNNSPLINEETKSKIKAIAEQLNYVPNYSAKSLVLHKSYTIGLFFSSISKGTSPSFFYEIVRGVNSVIGENYNLVIRGIDDYKDFAHINSKRFDGIVLMSQSDKDNEFIYDVWQKKIPLVVLNREIEGSSLVNILSNDEEGCFDAVKYIIENGHTDIAIIEGKEGFKSTKRRKDGFLKALIDNKIPVHSEYMIKGSYDMKSGYEAMKELLSLDKVPTAVFCSNDDMAIGAIKAVFEKGLSVPKDISIVGFDNIGFSEYATPALTTVKRPMAEISIMGGKKIIDLIDNQDYKGEKIYIKTELVVRDSVCKLR</sequence>
<evidence type="ECO:0000256" key="2">
    <source>
        <dbReference type="ARBA" id="ARBA00023015"/>
    </source>
</evidence>
<comment type="caution">
    <text evidence="6">The sequence shown here is derived from an EMBL/GenBank/DDBJ whole genome shotgun (WGS) entry which is preliminary data.</text>
</comment>
<dbReference type="PATRIC" id="fig|1121326.3.peg.4968"/>
<dbReference type="GO" id="GO:0000976">
    <property type="term" value="F:transcription cis-regulatory region binding"/>
    <property type="evidence" value="ECO:0007669"/>
    <property type="project" value="TreeGrafter"/>
</dbReference>
<dbReference type="OrthoDB" id="9789891at2"/>
<name>A0A162RH50_9CLOT</name>
<feature type="domain" description="HTH lacI-type" evidence="5">
    <location>
        <begin position="3"/>
        <end position="57"/>
    </location>
</feature>
<evidence type="ECO:0000313" key="7">
    <source>
        <dbReference type="Proteomes" id="UP000076603"/>
    </source>
</evidence>
<dbReference type="GO" id="GO:0003700">
    <property type="term" value="F:DNA-binding transcription factor activity"/>
    <property type="evidence" value="ECO:0007669"/>
    <property type="project" value="TreeGrafter"/>
</dbReference>
<dbReference type="SUPFAM" id="SSF53822">
    <property type="entry name" value="Periplasmic binding protein-like I"/>
    <property type="match status" value="1"/>
</dbReference>
<gene>
    <name evidence="6" type="primary">exuR_1</name>
    <name evidence="6" type="ORF">CLMAG_49070</name>
</gene>
<evidence type="ECO:0000256" key="1">
    <source>
        <dbReference type="ARBA" id="ARBA00022491"/>
    </source>
</evidence>
<dbReference type="SMART" id="SM00354">
    <property type="entry name" value="HTH_LACI"/>
    <property type="match status" value="1"/>
</dbReference>
<dbReference type="PANTHER" id="PTHR30146:SF148">
    <property type="entry name" value="HTH-TYPE TRANSCRIPTIONAL REPRESSOR PURR-RELATED"/>
    <property type="match status" value="1"/>
</dbReference>
<dbReference type="PROSITE" id="PS00356">
    <property type="entry name" value="HTH_LACI_1"/>
    <property type="match status" value="1"/>
</dbReference>
<dbReference type="AlphaFoldDB" id="A0A162RH50"/>
<dbReference type="RefSeq" id="WP_066628300.1">
    <property type="nucleotide sequence ID" value="NZ_FQXL01000029.1"/>
</dbReference>
<dbReference type="Pfam" id="PF13377">
    <property type="entry name" value="Peripla_BP_3"/>
    <property type="match status" value="1"/>
</dbReference>
<keyword evidence="3" id="KW-0238">DNA-binding</keyword>
<dbReference type="InterPro" id="IPR010982">
    <property type="entry name" value="Lambda_DNA-bd_dom_sf"/>
</dbReference>
<dbReference type="STRING" id="1121326.CLMAG_49070"/>
<dbReference type="PROSITE" id="PS50932">
    <property type="entry name" value="HTH_LACI_2"/>
    <property type="match status" value="1"/>
</dbReference>
<dbReference type="InterPro" id="IPR046335">
    <property type="entry name" value="LacI/GalR-like_sensor"/>
</dbReference>
<keyword evidence="4" id="KW-0804">Transcription</keyword>
<organism evidence="6 7">
    <name type="scientific">Clostridium magnum DSM 2767</name>
    <dbReference type="NCBI Taxonomy" id="1121326"/>
    <lineage>
        <taxon>Bacteria</taxon>
        <taxon>Bacillati</taxon>
        <taxon>Bacillota</taxon>
        <taxon>Clostridia</taxon>
        <taxon>Eubacteriales</taxon>
        <taxon>Clostridiaceae</taxon>
        <taxon>Clostridium</taxon>
    </lineage>
</organism>
<evidence type="ECO:0000256" key="4">
    <source>
        <dbReference type="ARBA" id="ARBA00023163"/>
    </source>
</evidence>
<evidence type="ECO:0000313" key="6">
    <source>
        <dbReference type="EMBL" id="KZL89893.1"/>
    </source>
</evidence>
<evidence type="ECO:0000259" key="5">
    <source>
        <dbReference type="PROSITE" id="PS50932"/>
    </source>
</evidence>
<dbReference type="PRINTS" id="PR00036">
    <property type="entry name" value="HTHLACI"/>
</dbReference>
<proteinExistence type="predicted"/>
<dbReference type="InterPro" id="IPR028082">
    <property type="entry name" value="Peripla_BP_I"/>
</dbReference>
<evidence type="ECO:0000256" key="3">
    <source>
        <dbReference type="ARBA" id="ARBA00023125"/>
    </source>
</evidence>
<dbReference type="CDD" id="cd01392">
    <property type="entry name" value="HTH_LacI"/>
    <property type="match status" value="1"/>
</dbReference>
<dbReference type="PANTHER" id="PTHR30146">
    <property type="entry name" value="LACI-RELATED TRANSCRIPTIONAL REPRESSOR"/>
    <property type="match status" value="1"/>
</dbReference>
<dbReference type="EMBL" id="LWAE01000007">
    <property type="protein sequence ID" value="KZL89893.1"/>
    <property type="molecule type" value="Genomic_DNA"/>
</dbReference>
<dbReference type="CDD" id="cd06267">
    <property type="entry name" value="PBP1_LacI_sugar_binding-like"/>
    <property type="match status" value="1"/>
</dbReference>
<dbReference type="InterPro" id="IPR000843">
    <property type="entry name" value="HTH_LacI"/>
</dbReference>